<sequence>MSKIKMLCLLLLLLCIPQTSWASSTNSSQVKLSDVRFFVHTDAISGEKKLRVVIDVTGPVQASASLNSGPAPNLTVDVSGASPGPLAGQISLDGNIATDISILSTGEASSRLILHLPQSIDDSAYRLFTLPANKAANRPFRIVIDINQTISQATFHFTPGLRGKVIAIDPGHGGTDSGAIGPDGIMEKTVTLDVALKVKQLLEQAGATVYMSRVTDRDVYAPNDDAIPELAARAAVGNKNKADVFVDIHANSFVNPSVGGTATYYYPKTDYDKLLAQNIQDQVVAINGLTDRGVREANFYVLKHTLMPAFLIEMAFISNPNEEKLLTSPQFQQKMAQGIVNGLDAFFTQAAQLGGNTDASQN</sequence>
<evidence type="ECO:0000259" key="3">
    <source>
        <dbReference type="SMART" id="SM00646"/>
    </source>
</evidence>
<evidence type="ECO:0000256" key="2">
    <source>
        <dbReference type="SAM" id="SignalP"/>
    </source>
</evidence>
<evidence type="ECO:0000313" key="4">
    <source>
        <dbReference type="EMBL" id="VBB07822.1"/>
    </source>
</evidence>
<feature type="domain" description="MurNAc-LAA" evidence="3">
    <location>
        <begin position="234"/>
        <end position="344"/>
    </location>
</feature>
<name>A0A498RC49_9FIRM</name>
<dbReference type="Proteomes" id="UP000277811">
    <property type="component" value="Unassembled WGS sequence"/>
</dbReference>
<evidence type="ECO:0000313" key="5">
    <source>
        <dbReference type="Proteomes" id="UP000277811"/>
    </source>
</evidence>
<dbReference type="GO" id="GO:0008745">
    <property type="term" value="F:N-acetylmuramoyl-L-alanine amidase activity"/>
    <property type="evidence" value="ECO:0007669"/>
    <property type="project" value="InterPro"/>
</dbReference>
<gene>
    <name evidence="4" type="ORF">LUCI_3087</name>
</gene>
<feature type="signal peptide" evidence="2">
    <location>
        <begin position="1"/>
        <end position="22"/>
    </location>
</feature>
<organism evidence="4 5">
    <name type="scientific">Lucifera butyrica</name>
    <dbReference type="NCBI Taxonomy" id="1351585"/>
    <lineage>
        <taxon>Bacteria</taxon>
        <taxon>Bacillati</taxon>
        <taxon>Bacillota</taxon>
        <taxon>Negativicutes</taxon>
        <taxon>Veillonellales</taxon>
        <taxon>Veillonellaceae</taxon>
        <taxon>Lucifera</taxon>
    </lineage>
</organism>
<feature type="chain" id="PRO_5019869329" evidence="2">
    <location>
        <begin position="23"/>
        <end position="362"/>
    </location>
</feature>
<dbReference type="GO" id="GO:0030288">
    <property type="term" value="C:outer membrane-bounded periplasmic space"/>
    <property type="evidence" value="ECO:0007669"/>
    <property type="project" value="TreeGrafter"/>
</dbReference>
<dbReference type="GO" id="GO:0009253">
    <property type="term" value="P:peptidoglycan catabolic process"/>
    <property type="evidence" value="ECO:0007669"/>
    <property type="project" value="InterPro"/>
</dbReference>
<keyword evidence="2" id="KW-0732">Signal</keyword>
<proteinExistence type="predicted"/>
<dbReference type="RefSeq" id="WP_207857794.1">
    <property type="nucleotide sequence ID" value="NZ_UPPP01000081.1"/>
</dbReference>
<keyword evidence="1" id="KW-0378">Hydrolase</keyword>
<dbReference type="Gene3D" id="3.40.630.40">
    <property type="entry name" value="Zn-dependent exopeptidases"/>
    <property type="match status" value="1"/>
</dbReference>
<dbReference type="EMBL" id="UPPP01000081">
    <property type="protein sequence ID" value="VBB07822.1"/>
    <property type="molecule type" value="Genomic_DNA"/>
</dbReference>
<reference evidence="4 5" key="1">
    <citation type="submission" date="2018-06" db="EMBL/GenBank/DDBJ databases">
        <authorList>
            <person name="Strepis N."/>
        </authorList>
    </citation>
    <scope>NUCLEOTIDE SEQUENCE [LARGE SCALE GENOMIC DNA]</scope>
    <source>
        <strain evidence="4">LUCI</strain>
    </source>
</reference>
<dbReference type="SUPFAM" id="SSF53187">
    <property type="entry name" value="Zn-dependent exopeptidases"/>
    <property type="match status" value="1"/>
</dbReference>
<dbReference type="AlphaFoldDB" id="A0A498RC49"/>
<dbReference type="InterPro" id="IPR002508">
    <property type="entry name" value="MurNAc-LAA_cat"/>
</dbReference>
<dbReference type="SMART" id="SM00646">
    <property type="entry name" value="Ami_3"/>
    <property type="match status" value="1"/>
</dbReference>
<keyword evidence="5" id="KW-1185">Reference proteome</keyword>
<dbReference type="PANTHER" id="PTHR30404:SF0">
    <property type="entry name" value="N-ACETYLMURAMOYL-L-ALANINE AMIDASE AMIC"/>
    <property type="match status" value="1"/>
</dbReference>
<protein>
    <submittedName>
        <fullName evidence="4">N-acetylmuramoyl-l-alanine amidase</fullName>
    </submittedName>
</protein>
<dbReference type="PANTHER" id="PTHR30404">
    <property type="entry name" value="N-ACETYLMURAMOYL-L-ALANINE AMIDASE"/>
    <property type="match status" value="1"/>
</dbReference>
<dbReference type="Pfam" id="PF01520">
    <property type="entry name" value="Amidase_3"/>
    <property type="match status" value="1"/>
</dbReference>
<dbReference type="Gene3D" id="2.60.40.3500">
    <property type="match status" value="1"/>
</dbReference>
<dbReference type="CDD" id="cd02696">
    <property type="entry name" value="MurNAc-LAA"/>
    <property type="match status" value="1"/>
</dbReference>
<dbReference type="InterPro" id="IPR050695">
    <property type="entry name" value="N-acetylmuramoyl_amidase_3"/>
</dbReference>
<evidence type="ECO:0000256" key="1">
    <source>
        <dbReference type="ARBA" id="ARBA00022801"/>
    </source>
</evidence>
<accession>A0A498RC49</accession>